<evidence type="ECO:0000313" key="2">
    <source>
        <dbReference type="EMBL" id="QHL86599.1"/>
    </source>
</evidence>
<proteinExistence type="predicted"/>
<feature type="transmembrane region" description="Helical" evidence="1">
    <location>
        <begin position="12"/>
        <end position="30"/>
    </location>
</feature>
<keyword evidence="3" id="KW-1185">Reference proteome</keyword>
<accession>A0A6P1NWJ4</accession>
<gene>
    <name evidence="2" type="ORF">GU926_03745</name>
</gene>
<protein>
    <submittedName>
        <fullName evidence="2">Uncharacterized protein</fullName>
    </submittedName>
</protein>
<keyword evidence="1" id="KW-1133">Transmembrane helix</keyword>
<evidence type="ECO:0000313" key="3">
    <source>
        <dbReference type="Proteomes" id="UP000464214"/>
    </source>
</evidence>
<evidence type="ECO:0000256" key="1">
    <source>
        <dbReference type="SAM" id="Phobius"/>
    </source>
</evidence>
<dbReference type="RefSeq" id="WP_160689150.1">
    <property type="nucleotide sequence ID" value="NZ_CP047897.1"/>
</dbReference>
<sequence length="117" mass="12785">MAAEEPTKQDKLGNLIMSEVMMALVSTPAFAYKGAYWTAAGTHIMSLAAFNGGTWAENKETSWYAFGLLNALALHHYFVKPTSGGQVFCRNFVGLNAVALTTHLIDKTISRKKKTRG</sequence>
<reference evidence="2 3" key="1">
    <citation type="submission" date="2020-01" db="EMBL/GenBank/DDBJ databases">
        <authorList>
            <person name="Kim M."/>
        </authorList>
    </citation>
    <scope>NUCLEOTIDE SEQUENCE [LARGE SCALE GENOMIC DNA]</scope>
    <source>
        <strain evidence="2 3">BT10</strain>
    </source>
</reference>
<dbReference type="Proteomes" id="UP000464214">
    <property type="component" value="Chromosome"/>
</dbReference>
<dbReference type="AlphaFoldDB" id="A0A6P1NWJ4"/>
<dbReference type="KEGG" id="nib:GU926_03745"/>
<dbReference type="EMBL" id="CP047897">
    <property type="protein sequence ID" value="QHL86599.1"/>
    <property type="molecule type" value="Genomic_DNA"/>
</dbReference>
<name>A0A6P1NWJ4_9BACT</name>
<keyword evidence="1" id="KW-0472">Membrane</keyword>
<keyword evidence="1" id="KW-0812">Transmembrane</keyword>
<organism evidence="2 3">
    <name type="scientific">Nibribacter ruber</name>
    <dbReference type="NCBI Taxonomy" id="2698458"/>
    <lineage>
        <taxon>Bacteria</taxon>
        <taxon>Pseudomonadati</taxon>
        <taxon>Bacteroidota</taxon>
        <taxon>Cytophagia</taxon>
        <taxon>Cytophagales</taxon>
        <taxon>Hymenobacteraceae</taxon>
        <taxon>Nibribacter</taxon>
    </lineage>
</organism>